<evidence type="ECO:0000256" key="8">
    <source>
        <dbReference type="ARBA" id="ARBA00023136"/>
    </source>
</evidence>
<gene>
    <name evidence="10" type="ORF">GCM10022410_24350</name>
</gene>
<evidence type="ECO:0000313" key="11">
    <source>
        <dbReference type="Proteomes" id="UP001501734"/>
    </source>
</evidence>
<keyword evidence="3" id="KW-0813">Transport</keyword>
<protein>
    <submittedName>
        <fullName evidence="10">ATP-binding cassette domain-containing protein</fullName>
    </submittedName>
</protein>
<evidence type="ECO:0000313" key="10">
    <source>
        <dbReference type="EMBL" id="GAA4079196.1"/>
    </source>
</evidence>
<dbReference type="RefSeq" id="WP_344913661.1">
    <property type="nucleotide sequence ID" value="NZ_BAABDL010000137.1"/>
</dbReference>
<dbReference type="EMBL" id="BAABDL010000137">
    <property type="protein sequence ID" value="GAA4079196.1"/>
    <property type="molecule type" value="Genomic_DNA"/>
</dbReference>
<evidence type="ECO:0000256" key="5">
    <source>
        <dbReference type="ARBA" id="ARBA00022741"/>
    </source>
</evidence>
<reference evidence="11" key="1">
    <citation type="journal article" date="2019" name="Int. J. Syst. Evol. Microbiol.">
        <title>The Global Catalogue of Microorganisms (GCM) 10K type strain sequencing project: providing services to taxonomists for standard genome sequencing and annotation.</title>
        <authorList>
            <consortium name="The Broad Institute Genomics Platform"/>
            <consortium name="The Broad Institute Genome Sequencing Center for Infectious Disease"/>
            <person name="Wu L."/>
            <person name="Ma J."/>
        </authorList>
    </citation>
    <scope>NUCLEOTIDE SEQUENCE [LARGE SCALE GENOMIC DNA]</scope>
    <source>
        <strain evidence="11">JCM 17250</strain>
    </source>
</reference>
<keyword evidence="11" id="KW-1185">Reference proteome</keyword>
<keyword evidence="7" id="KW-1278">Translocase</keyword>
<dbReference type="InterPro" id="IPR003439">
    <property type="entry name" value="ABC_transporter-like_ATP-bd"/>
</dbReference>
<dbReference type="CDD" id="cd00267">
    <property type="entry name" value="ABC_ATPase"/>
    <property type="match status" value="1"/>
</dbReference>
<comment type="caution">
    <text evidence="10">The sequence shown here is derived from an EMBL/GenBank/DDBJ whole genome shotgun (WGS) entry which is preliminary data.</text>
</comment>
<dbReference type="Pfam" id="PF00005">
    <property type="entry name" value="ABC_tran"/>
    <property type="match status" value="1"/>
</dbReference>
<evidence type="ECO:0000256" key="6">
    <source>
        <dbReference type="ARBA" id="ARBA00022840"/>
    </source>
</evidence>
<dbReference type="PANTHER" id="PTHR43553:SF27">
    <property type="entry name" value="ENERGY-COUPLING FACTOR TRANSPORTER ATP-BINDING PROTEIN ECFA2"/>
    <property type="match status" value="1"/>
</dbReference>
<keyword evidence="8" id="KW-0472">Membrane</keyword>
<keyword evidence="6 10" id="KW-0067">ATP-binding</keyword>
<evidence type="ECO:0000256" key="2">
    <source>
        <dbReference type="ARBA" id="ARBA00005417"/>
    </source>
</evidence>
<dbReference type="Gene3D" id="3.40.50.300">
    <property type="entry name" value="P-loop containing nucleotide triphosphate hydrolases"/>
    <property type="match status" value="1"/>
</dbReference>
<dbReference type="InterPro" id="IPR017871">
    <property type="entry name" value="ABC_transporter-like_CS"/>
</dbReference>
<proteinExistence type="inferred from homology"/>
<name>A0ABP7W1P5_9BACI</name>
<dbReference type="PROSITE" id="PS00211">
    <property type="entry name" value="ABC_TRANSPORTER_1"/>
    <property type="match status" value="1"/>
</dbReference>
<dbReference type="InterPro" id="IPR027417">
    <property type="entry name" value="P-loop_NTPase"/>
</dbReference>
<dbReference type="InterPro" id="IPR050095">
    <property type="entry name" value="ECF_ABC_transporter_ATP-bd"/>
</dbReference>
<evidence type="ECO:0000256" key="7">
    <source>
        <dbReference type="ARBA" id="ARBA00022967"/>
    </source>
</evidence>
<dbReference type="Proteomes" id="UP001501734">
    <property type="component" value="Unassembled WGS sequence"/>
</dbReference>
<evidence type="ECO:0000259" key="9">
    <source>
        <dbReference type="Pfam" id="PF00005"/>
    </source>
</evidence>
<evidence type="ECO:0000256" key="3">
    <source>
        <dbReference type="ARBA" id="ARBA00022448"/>
    </source>
</evidence>
<keyword evidence="5" id="KW-0547">Nucleotide-binding</keyword>
<organism evidence="10 11">
    <name type="scientific">Amphibacillus indicireducens</name>
    <dbReference type="NCBI Taxonomy" id="1076330"/>
    <lineage>
        <taxon>Bacteria</taxon>
        <taxon>Bacillati</taxon>
        <taxon>Bacillota</taxon>
        <taxon>Bacilli</taxon>
        <taxon>Bacillales</taxon>
        <taxon>Bacillaceae</taxon>
        <taxon>Amphibacillus</taxon>
    </lineage>
</organism>
<comment type="similarity">
    <text evidence="2">Belongs to the ABC transporter superfamily.</text>
</comment>
<sequence length="190" mass="21825">MIINHFRLKKGKVSLEANHLDFSEKGIYLLSGDNGSGKTTFIEVILKDKRHLNITNKHELIAYFSQRNYKYPMSVSNYLTCSNRELLNEYISYFSIDCLNEDIMNLSGGEFVVVSLIRCFIKDTPIIILDEPTNNLDNGTAEKVNQIINELSATKTIILSTHDERLKFNDHVNYHFSNGKILKEEGSWSK</sequence>
<evidence type="ECO:0000256" key="4">
    <source>
        <dbReference type="ARBA" id="ARBA00022475"/>
    </source>
</evidence>
<feature type="domain" description="ABC transporter" evidence="9">
    <location>
        <begin position="19"/>
        <end position="134"/>
    </location>
</feature>
<accession>A0ABP7W1P5</accession>
<keyword evidence="4" id="KW-1003">Cell membrane</keyword>
<dbReference type="PANTHER" id="PTHR43553">
    <property type="entry name" value="HEAVY METAL TRANSPORTER"/>
    <property type="match status" value="1"/>
</dbReference>
<dbReference type="GO" id="GO:0005524">
    <property type="term" value="F:ATP binding"/>
    <property type="evidence" value="ECO:0007669"/>
    <property type="project" value="UniProtKB-KW"/>
</dbReference>
<evidence type="ECO:0000256" key="1">
    <source>
        <dbReference type="ARBA" id="ARBA00004202"/>
    </source>
</evidence>
<dbReference type="SUPFAM" id="SSF52540">
    <property type="entry name" value="P-loop containing nucleoside triphosphate hydrolases"/>
    <property type="match status" value="1"/>
</dbReference>
<comment type="subcellular location">
    <subcellularLocation>
        <location evidence="1">Cell membrane</location>
        <topology evidence="1">Peripheral membrane protein</topology>
    </subcellularLocation>
</comment>